<dbReference type="EMBL" id="MT108723">
    <property type="protein sequence ID" value="QIQ64403.1"/>
    <property type="molecule type" value="Genomic_DNA"/>
</dbReference>
<protein>
    <submittedName>
        <fullName evidence="1">Uncharacterized protein</fullName>
    </submittedName>
</protein>
<reference evidence="1 2" key="1">
    <citation type="submission" date="2020-02" db="EMBL/GenBank/DDBJ databases">
        <title>Complete Genome Sequences of Nine Phages Lytic against Multidrug-Resistant Pseudomonas aeruginosa.</title>
        <authorList>
            <person name="Farlow J."/>
            <person name="Freyberger H.R."/>
            <person name="He Y."/>
            <person name="Ward A.M."/>
            <person name="Rutvisuttinunt W."/>
            <person name="Li T."/>
            <person name="Jacobs A.C."/>
            <person name="Nikolich M.P."/>
            <person name="Filippov A."/>
        </authorList>
    </citation>
    <scope>NUCLEOTIDE SEQUENCE [LARGE SCALE GENOMIC DNA]</scope>
</reference>
<proteinExistence type="predicted"/>
<gene>
    <name evidence="1" type="ORF">Epa1_p72</name>
</gene>
<sequence>MVQGELVGHVTLFLVLEPGFLGCTLQSSGLVLGEDEREFLGLFLVGIGLDLAVVYEPVCQGQPAGALRHRVEQLAGKGYLAVLVDMLEDIHAGGLNQLVQGSTPVGNGLDDPIDTLVVAHCIYLSCLLR</sequence>
<organism evidence="1 2">
    <name type="scientific">Pseudomonas phage Epa1</name>
    <dbReference type="NCBI Taxonomy" id="2719568"/>
    <lineage>
        <taxon>Viruses</taxon>
        <taxon>Duplodnaviria</taxon>
        <taxon>Heunggongvirae</taxon>
        <taxon>Uroviricota</taxon>
        <taxon>Caudoviricetes</taxon>
        <taxon>Bruynoghevirus</taxon>
        <taxon>Bruynoghevirus PaP3</taxon>
    </lineage>
</organism>
<accession>A0A6G9LFN4</accession>
<name>A0A6G9LFN4_9CAUD</name>
<dbReference type="Proteomes" id="UP000502495">
    <property type="component" value="Segment"/>
</dbReference>
<evidence type="ECO:0000313" key="2">
    <source>
        <dbReference type="Proteomes" id="UP000502495"/>
    </source>
</evidence>
<evidence type="ECO:0000313" key="1">
    <source>
        <dbReference type="EMBL" id="QIQ64403.1"/>
    </source>
</evidence>